<sequence>VFRRWDAAAPDIDSLLACPLVIREYAAPSADGRHLFTDNTRFGSSWKEWRSDIPLLRRKVSTYEESQFDVESFKSACRGEGACNSEAINSLYWGRSQIPHTNILQESGGQSKPIPMGILDCKADGVIALTTKTEKDVPFMKWAKYTRNKTPPPPSTSNHTSAAPLHIDKFHSPTPPICSTSNTGTNA</sequence>
<reference evidence="2 3" key="1">
    <citation type="journal article" date="2021" name="BMC Genomics">
        <title>Datura genome reveals duplications of psychoactive alkaloid biosynthetic genes and high mutation rate following tissue culture.</title>
        <authorList>
            <person name="Rajewski A."/>
            <person name="Carter-House D."/>
            <person name="Stajich J."/>
            <person name="Litt A."/>
        </authorList>
    </citation>
    <scope>NUCLEOTIDE SEQUENCE [LARGE SCALE GENOMIC DNA]</scope>
    <source>
        <strain evidence="2">AR-01</strain>
    </source>
</reference>
<evidence type="ECO:0000313" key="3">
    <source>
        <dbReference type="Proteomes" id="UP000823775"/>
    </source>
</evidence>
<dbReference type="EMBL" id="JACEIK010000651">
    <property type="protein sequence ID" value="MCD7460398.1"/>
    <property type="molecule type" value="Genomic_DNA"/>
</dbReference>
<evidence type="ECO:0000313" key="2">
    <source>
        <dbReference type="EMBL" id="MCD7460398.1"/>
    </source>
</evidence>
<dbReference type="Proteomes" id="UP000823775">
    <property type="component" value="Unassembled WGS sequence"/>
</dbReference>
<keyword evidence="3" id="KW-1185">Reference proteome</keyword>
<evidence type="ECO:0000256" key="1">
    <source>
        <dbReference type="SAM" id="MobiDB-lite"/>
    </source>
</evidence>
<accession>A0ABS8SNP1</accession>
<name>A0ABS8SNP1_DATST</name>
<proteinExistence type="predicted"/>
<feature type="non-terminal residue" evidence="2">
    <location>
        <position position="1"/>
    </location>
</feature>
<comment type="caution">
    <text evidence="2">The sequence shown here is derived from an EMBL/GenBank/DDBJ whole genome shotgun (WGS) entry which is preliminary data.</text>
</comment>
<gene>
    <name evidence="2" type="ORF">HAX54_043480</name>
</gene>
<feature type="region of interest" description="Disordered" evidence="1">
    <location>
        <begin position="146"/>
        <end position="187"/>
    </location>
</feature>
<protein>
    <submittedName>
        <fullName evidence="2">Uncharacterized protein</fullName>
    </submittedName>
</protein>
<organism evidence="2 3">
    <name type="scientific">Datura stramonium</name>
    <name type="common">Jimsonweed</name>
    <name type="synonym">Common thornapple</name>
    <dbReference type="NCBI Taxonomy" id="4076"/>
    <lineage>
        <taxon>Eukaryota</taxon>
        <taxon>Viridiplantae</taxon>
        <taxon>Streptophyta</taxon>
        <taxon>Embryophyta</taxon>
        <taxon>Tracheophyta</taxon>
        <taxon>Spermatophyta</taxon>
        <taxon>Magnoliopsida</taxon>
        <taxon>eudicotyledons</taxon>
        <taxon>Gunneridae</taxon>
        <taxon>Pentapetalae</taxon>
        <taxon>asterids</taxon>
        <taxon>lamiids</taxon>
        <taxon>Solanales</taxon>
        <taxon>Solanaceae</taxon>
        <taxon>Solanoideae</taxon>
        <taxon>Datureae</taxon>
        <taxon>Datura</taxon>
    </lineage>
</organism>
<feature type="compositionally biased region" description="Polar residues" evidence="1">
    <location>
        <begin position="177"/>
        <end position="187"/>
    </location>
</feature>